<evidence type="ECO:0000313" key="3">
    <source>
        <dbReference type="Proteomes" id="UP000078046"/>
    </source>
</evidence>
<evidence type="ECO:0000313" key="2">
    <source>
        <dbReference type="EMBL" id="OAF71133.1"/>
    </source>
</evidence>
<sequence>MNFETNRDKYLATERGRELLKNKDMYISEINELKTKHLILVNNMKSTQIDFEKFKKQSDLDYKILLSKNKEYCKENSDLQKTLLQLNIKYEKLSRKNQYLESNLVELSNSVIEQSFNVEKYENEKITLPIKAEETEIDVSFRNEENVNKNLSICYEEIDNLNKKLDETNNFIRYENTKRTEILQNLYCLFKTGHCNDTCQVWEKICNVHLKQNVKLDPLPSYFEIDSPTNDDILQLINNFTSQISNVLTQSITLLVYICKILEKSNIFFDFKSNQLHIRQDIFGDCENLPLFQLLAINKKLGAKIGNLKLNCINSTPEINSREQYTLKQLKTKYEIEKKFYNSTILNLINELKSCRQDVISATELKNIVNIKLNKNVNKLDVLTRLLDNSRDENNSLYKYSSQINQEKLILKYQISKLKNVLNK</sequence>
<feature type="coiled-coil region" evidence="1">
    <location>
        <begin position="76"/>
        <end position="110"/>
    </location>
</feature>
<dbReference type="OrthoDB" id="2311360at2759"/>
<keyword evidence="1" id="KW-0175">Coiled coil</keyword>
<evidence type="ECO:0000256" key="1">
    <source>
        <dbReference type="SAM" id="Coils"/>
    </source>
</evidence>
<organism evidence="2 3">
    <name type="scientific">Intoshia linei</name>
    <dbReference type="NCBI Taxonomy" id="1819745"/>
    <lineage>
        <taxon>Eukaryota</taxon>
        <taxon>Metazoa</taxon>
        <taxon>Spiralia</taxon>
        <taxon>Lophotrochozoa</taxon>
        <taxon>Mesozoa</taxon>
        <taxon>Orthonectida</taxon>
        <taxon>Rhopaluridae</taxon>
        <taxon>Intoshia</taxon>
    </lineage>
</organism>
<protein>
    <submittedName>
        <fullName evidence="2">Uncharacterized protein</fullName>
    </submittedName>
</protein>
<keyword evidence="3" id="KW-1185">Reference proteome</keyword>
<name>A0A177BBW2_9BILA</name>
<comment type="caution">
    <text evidence="2">The sequence shown here is derived from an EMBL/GenBank/DDBJ whole genome shotgun (WGS) entry which is preliminary data.</text>
</comment>
<dbReference type="EMBL" id="LWCA01000077">
    <property type="protein sequence ID" value="OAF71133.1"/>
    <property type="molecule type" value="Genomic_DNA"/>
</dbReference>
<gene>
    <name evidence="2" type="ORF">A3Q56_01090</name>
</gene>
<dbReference type="AlphaFoldDB" id="A0A177BBW2"/>
<dbReference type="Gene3D" id="6.10.250.2470">
    <property type="match status" value="1"/>
</dbReference>
<proteinExistence type="predicted"/>
<reference evidence="2 3" key="1">
    <citation type="submission" date="2016-04" db="EMBL/GenBank/DDBJ databases">
        <title>The genome of Intoshia linei affirms orthonectids as highly simplified spiralians.</title>
        <authorList>
            <person name="Mikhailov K.V."/>
            <person name="Slusarev G.S."/>
            <person name="Nikitin M.A."/>
            <person name="Logacheva M.D."/>
            <person name="Penin A."/>
            <person name="Aleoshin V."/>
            <person name="Panchin Y.V."/>
        </authorList>
    </citation>
    <scope>NUCLEOTIDE SEQUENCE [LARGE SCALE GENOMIC DNA]</scope>
    <source>
        <strain evidence="2">Intl2013</strain>
        <tissue evidence="2">Whole animal</tissue>
    </source>
</reference>
<dbReference type="Proteomes" id="UP000078046">
    <property type="component" value="Unassembled WGS sequence"/>
</dbReference>
<accession>A0A177BBW2</accession>